<evidence type="ECO:0000313" key="2">
    <source>
        <dbReference type="Proteomes" id="UP000265520"/>
    </source>
</evidence>
<protein>
    <submittedName>
        <fullName evidence="1">Two-component response regulator-like PRR95-like</fullName>
    </submittedName>
</protein>
<dbReference type="Proteomes" id="UP000265520">
    <property type="component" value="Unassembled WGS sequence"/>
</dbReference>
<name>A0A392QI79_9FABA</name>
<evidence type="ECO:0000313" key="1">
    <source>
        <dbReference type="EMBL" id="MCI24093.1"/>
    </source>
</evidence>
<accession>A0A392QI79</accession>
<organism evidence="1 2">
    <name type="scientific">Trifolium medium</name>
    <dbReference type="NCBI Taxonomy" id="97028"/>
    <lineage>
        <taxon>Eukaryota</taxon>
        <taxon>Viridiplantae</taxon>
        <taxon>Streptophyta</taxon>
        <taxon>Embryophyta</taxon>
        <taxon>Tracheophyta</taxon>
        <taxon>Spermatophyta</taxon>
        <taxon>Magnoliopsida</taxon>
        <taxon>eudicotyledons</taxon>
        <taxon>Gunneridae</taxon>
        <taxon>Pentapetalae</taxon>
        <taxon>rosids</taxon>
        <taxon>fabids</taxon>
        <taxon>Fabales</taxon>
        <taxon>Fabaceae</taxon>
        <taxon>Papilionoideae</taxon>
        <taxon>50 kb inversion clade</taxon>
        <taxon>NPAAA clade</taxon>
        <taxon>Hologalegina</taxon>
        <taxon>IRL clade</taxon>
        <taxon>Trifolieae</taxon>
        <taxon>Trifolium</taxon>
    </lineage>
</organism>
<dbReference type="AlphaFoldDB" id="A0A392QI79"/>
<proteinExistence type="predicted"/>
<reference evidence="1 2" key="1">
    <citation type="journal article" date="2018" name="Front. Plant Sci.">
        <title>Red Clover (Trifolium pratense) and Zigzag Clover (T. medium) - A Picture of Genomic Similarities and Differences.</title>
        <authorList>
            <person name="Dluhosova J."/>
            <person name="Istvanek J."/>
            <person name="Nedelnik J."/>
            <person name="Repkova J."/>
        </authorList>
    </citation>
    <scope>NUCLEOTIDE SEQUENCE [LARGE SCALE GENOMIC DNA]</scope>
    <source>
        <strain evidence="2">cv. 10/8</strain>
        <tissue evidence="1">Leaf</tissue>
    </source>
</reference>
<comment type="caution">
    <text evidence="1">The sequence shown here is derived from an EMBL/GenBank/DDBJ whole genome shotgun (WGS) entry which is preliminary data.</text>
</comment>
<feature type="non-terminal residue" evidence="1">
    <location>
        <position position="1"/>
    </location>
</feature>
<feature type="non-terminal residue" evidence="1">
    <location>
        <position position="102"/>
    </location>
</feature>
<keyword evidence="2" id="KW-1185">Reference proteome</keyword>
<sequence length="102" mass="11087">STFALPFSDAEMKCSLKLSNIDVLKHEESNIIAPGSTKHNDETGDSRLEQDYGTAELSTENPDMDTEIRGCSDELIKPSRSAIDLISTFGKSNKQASEFSGS</sequence>
<dbReference type="EMBL" id="LXQA010139503">
    <property type="protein sequence ID" value="MCI24093.1"/>
    <property type="molecule type" value="Genomic_DNA"/>
</dbReference>